<dbReference type="Proteomes" id="UP000694413">
    <property type="component" value="Unassembled WGS sequence"/>
</dbReference>
<keyword evidence="2" id="KW-1185">Reference proteome</keyword>
<evidence type="ECO:0000313" key="1">
    <source>
        <dbReference type="Ensembl" id="ENSZALP00000022971.1"/>
    </source>
</evidence>
<reference evidence="1" key="2">
    <citation type="submission" date="2025-09" db="UniProtKB">
        <authorList>
            <consortium name="Ensembl"/>
        </authorList>
    </citation>
    <scope>IDENTIFICATION</scope>
</reference>
<dbReference type="AlphaFoldDB" id="A0A8D2NL02"/>
<dbReference type="Ensembl" id="ENSZALT00000029812.1">
    <property type="protein sequence ID" value="ENSZALP00000022971.1"/>
    <property type="gene ID" value="ENSZALG00000017797.1"/>
</dbReference>
<name>A0A8D2NL02_ZONAL</name>
<sequence length="125" mass="13833">QKLWKIIGHIVRTAQAGQQPCAVAVAGGAGIPSQQSPAPHHWLGVLPLKNRKEKGIYCAMEAKQLWLHFSIVFEGNHLDKELLTTRYMGFIWPLHERCSFGIFSRGKKSLQLNAGGSQSLSLSLD</sequence>
<proteinExistence type="predicted"/>
<organism evidence="1 2">
    <name type="scientific">Zonotrichia albicollis</name>
    <name type="common">White-throated sparrow</name>
    <name type="synonym">Fringilla albicollis</name>
    <dbReference type="NCBI Taxonomy" id="44394"/>
    <lineage>
        <taxon>Eukaryota</taxon>
        <taxon>Metazoa</taxon>
        <taxon>Chordata</taxon>
        <taxon>Craniata</taxon>
        <taxon>Vertebrata</taxon>
        <taxon>Euteleostomi</taxon>
        <taxon>Archelosauria</taxon>
        <taxon>Archosauria</taxon>
        <taxon>Dinosauria</taxon>
        <taxon>Saurischia</taxon>
        <taxon>Theropoda</taxon>
        <taxon>Coelurosauria</taxon>
        <taxon>Aves</taxon>
        <taxon>Neognathae</taxon>
        <taxon>Neoaves</taxon>
        <taxon>Telluraves</taxon>
        <taxon>Australaves</taxon>
        <taxon>Passeriformes</taxon>
        <taxon>Passerellidae</taxon>
        <taxon>Zonotrichia</taxon>
    </lineage>
</organism>
<reference evidence="1" key="1">
    <citation type="submission" date="2025-08" db="UniProtKB">
        <authorList>
            <consortium name="Ensembl"/>
        </authorList>
    </citation>
    <scope>IDENTIFICATION</scope>
</reference>
<protein>
    <submittedName>
        <fullName evidence="1">Uncharacterized protein</fullName>
    </submittedName>
</protein>
<evidence type="ECO:0000313" key="2">
    <source>
        <dbReference type="Proteomes" id="UP000694413"/>
    </source>
</evidence>
<accession>A0A8D2NL02</accession>